<proteinExistence type="predicted"/>
<comment type="caution">
    <text evidence="2">The sequence shown here is derived from an EMBL/GenBank/DDBJ whole genome shotgun (WGS) entry which is preliminary data.</text>
</comment>
<organism evidence="2">
    <name type="scientific">marine sediment metagenome</name>
    <dbReference type="NCBI Taxonomy" id="412755"/>
    <lineage>
        <taxon>unclassified sequences</taxon>
        <taxon>metagenomes</taxon>
        <taxon>ecological metagenomes</taxon>
    </lineage>
</organism>
<name>X0ZB61_9ZZZZ</name>
<reference evidence="2" key="1">
    <citation type="journal article" date="2014" name="Front. Microbiol.">
        <title>High frequency of phylogenetically diverse reductive dehalogenase-homologous genes in deep subseafloor sedimentary metagenomes.</title>
        <authorList>
            <person name="Kawai M."/>
            <person name="Futagami T."/>
            <person name="Toyoda A."/>
            <person name="Takaki Y."/>
            <person name="Nishi S."/>
            <person name="Hori S."/>
            <person name="Arai W."/>
            <person name="Tsubouchi T."/>
            <person name="Morono Y."/>
            <person name="Uchiyama I."/>
            <person name="Ito T."/>
            <person name="Fujiyama A."/>
            <person name="Inagaki F."/>
            <person name="Takami H."/>
        </authorList>
    </citation>
    <scope>NUCLEOTIDE SEQUENCE</scope>
    <source>
        <strain evidence="2">Expedition CK06-06</strain>
    </source>
</reference>
<dbReference type="AlphaFoldDB" id="X0ZB61"/>
<protein>
    <recommendedName>
        <fullName evidence="1">FAD/NAD(P)-binding domain-containing protein</fullName>
    </recommendedName>
</protein>
<evidence type="ECO:0000259" key="1">
    <source>
        <dbReference type="Pfam" id="PF07992"/>
    </source>
</evidence>
<dbReference type="SUPFAM" id="SSF46548">
    <property type="entry name" value="alpha-helical ferredoxin"/>
    <property type="match status" value="1"/>
</dbReference>
<dbReference type="PRINTS" id="PR00368">
    <property type="entry name" value="FADPNR"/>
</dbReference>
<dbReference type="GO" id="GO:0051536">
    <property type="term" value="F:iron-sulfur cluster binding"/>
    <property type="evidence" value="ECO:0007669"/>
    <property type="project" value="InterPro"/>
</dbReference>
<dbReference type="InterPro" id="IPR036188">
    <property type="entry name" value="FAD/NAD-bd_sf"/>
</dbReference>
<dbReference type="PANTHER" id="PTHR42783:SF3">
    <property type="entry name" value="GLUTAMATE SYNTHASE [NADPH] SMALL CHAIN-RELATED"/>
    <property type="match status" value="1"/>
</dbReference>
<evidence type="ECO:0000313" key="2">
    <source>
        <dbReference type="EMBL" id="GAG57643.1"/>
    </source>
</evidence>
<dbReference type="PANTHER" id="PTHR42783">
    <property type="entry name" value="GLUTAMATE SYNTHASE [NADPH] SMALL CHAIN"/>
    <property type="match status" value="1"/>
</dbReference>
<dbReference type="EMBL" id="BART01008754">
    <property type="protein sequence ID" value="GAG57643.1"/>
    <property type="molecule type" value="Genomic_DNA"/>
</dbReference>
<dbReference type="InterPro" id="IPR023753">
    <property type="entry name" value="FAD/NAD-binding_dom"/>
</dbReference>
<dbReference type="Gene3D" id="1.10.1060.10">
    <property type="entry name" value="Alpha-helical ferredoxin"/>
    <property type="match status" value="1"/>
</dbReference>
<dbReference type="InterPro" id="IPR009051">
    <property type="entry name" value="Helical_ferredxn"/>
</dbReference>
<accession>X0ZB61</accession>
<dbReference type="Gene3D" id="3.50.50.60">
    <property type="entry name" value="FAD/NAD(P)-binding domain"/>
    <property type="match status" value="2"/>
</dbReference>
<dbReference type="PRINTS" id="PR00469">
    <property type="entry name" value="PNDRDTASEII"/>
</dbReference>
<feature type="non-terminal residue" evidence="2">
    <location>
        <position position="1"/>
    </location>
</feature>
<sequence length="351" mass="38568">PEYRLPGDMLNIDIENIKNAGVKIKTNTRIGKDILFKELLSSYKAVFIATGAHKSRKLRIPNEDAEGVIDAIEFLRDINSNKKVNIGKNVGIIGGGNAAIDAARAVVRIKDCNKVLVIYRRTRKEMPAFEEEISAAIEEGVEIQFLTAPTKIITKNRKIAGVKCTKMKLGEVDENGRRKPIPIEGSELVINLDTLIVAIGEDPDLCFLDEENNIEVSKRGTIVVCPETLATNIDGVFAGGDVVTGPNTVIDAMSAGKIAAEMIDKYIRGKVLAREYKLTRPSMYVAPPAELAEKDIGEAARPEVPCLPVNKRINNFNEVNLNITEEAAIREARRCLRCDLETEDGEKAIKS</sequence>
<feature type="domain" description="FAD/NAD(P)-binding" evidence="1">
    <location>
        <begin position="38"/>
        <end position="256"/>
    </location>
</feature>
<dbReference type="SUPFAM" id="SSF51971">
    <property type="entry name" value="Nucleotide-binding domain"/>
    <property type="match status" value="1"/>
</dbReference>
<dbReference type="Pfam" id="PF07992">
    <property type="entry name" value="Pyr_redox_2"/>
    <property type="match status" value="1"/>
</dbReference>
<dbReference type="GO" id="GO:0016491">
    <property type="term" value="F:oxidoreductase activity"/>
    <property type="evidence" value="ECO:0007669"/>
    <property type="project" value="InterPro"/>
</dbReference>
<gene>
    <name evidence="2" type="ORF">S01H4_19604</name>
</gene>